<dbReference type="EMBL" id="QPFP01000050">
    <property type="protein sequence ID" value="TEB26270.1"/>
    <property type="molecule type" value="Genomic_DNA"/>
</dbReference>
<accession>A0A4Y7SWM9</accession>
<protein>
    <submittedName>
        <fullName evidence="2">Uncharacterized protein</fullName>
    </submittedName>
</protein>
<proteinExistence type="predicted"/>
<comment type="caution">
    <text evidence="2">The sequence shown here is derived from an EMBL/GenBank/DDBJ whole genome shotgun (WGS) entry which is preliminary data.</text>
</comment>
<feature type="compositionally biased region" description="Polar residues" evidence="1">
    <location>
        <begin position="1"/>
        <end position="11"/>
    </location>
</feature>
<feature type="compositionally biased region" description="Basic and acidic residues" evidence="1">
    <location>
        <begin position="15"/>
        <end position="32"/>
    </location>
</feature>
<organism evidence="2 3">
    <name type="scientific">Coprinellus micaceus</name>
    <name type="common">Glistening ink-cap mushroom</name>
    <name type="synonym">Coprinus micaceus</name>
    <dbReference type="NCBI Taxonomy" id="71717"/>
    <lineage>
        <taxon>Eukaryota</taxon>
        <taxon>Fungi</taxon>
        <taxon>Dikarya</taxon>
        <taxon>Basidiomycota</taxon>
        <taxon>Agaricomycotina</taxon>
        <taxon>Agaricomycetes</taxon>
        <taxon>Agaricomycetidae</taxon>
        <taxon>Agaricales</taxon>
        <taxon>Agaricineae</taxon>
        <taxon>Psathyrellaceae</taxon>
        <taxon>Coprinellus</taxon>
    </lineage>
</organism>
<evidence type="ECO:0000256" key="1">
    <source>
        <dbReference type="SAM" id="MobiDB-lite"/>
    </source>
</evidence>
<dbReference type="Proteomes" id="UP000298030">
    <property type="component" value="Unassembled WGS sequence"/>
</dbReference>
<gene>
    <name evidence="2" type="ORF">FA13DRAFT_1713461</name>
</gene>
<name>A0A4Y7SWM9_COPMI</name>
<feature type="region of interest" description="Disordered" evidence="1">
    <location>
        <begin position="1"/>
        <end position="53"/>
    </location>
</feature>
<evidence type="ECO:0000313" key="3">
    <source>
        <dbReference type="Proteomes" id="UP000298030"/>
    </source>
</evidence>
<dbReference type="AlphaFoldDB" id="A0A4Y7SWM9"/>
<evidence type="ECO:0000313" key="2">
    <source>
        <dbReference type="EMBL" id="TEB26270.1"/>
    </source>
</evidence>
<sequence length="159" mass="18252">MDQEAPFQSGSGLADEPHDTMPADRTSRDKLDFYIPPGLKRCQPQRTRPQKPVPPIEGMSLFISRLKKILEAKKCEYVSLEFEVWGAWRDLSDRARGFWAAEEALCQDHLVTPVGIYAEYTTLPFPVALKEWDAEDPWVRHYFEAMVLEIRVDSLSLPA</sequence>
<reference evidence="2 3" key="1">
    <citation type="journal article" date="2019" name="Nat. Ecol. Evol.">
        <title>Megaphylogeny resolves global patterns of mushroom evolution.</title>
        <authorList>
            <person name="Varga T."/>
            <person name="Krizsan K."/>
            <person name="Foldi C."/>
            <person name="Dima B."/>
            <person name="Sanchez-Garcia M."/>
            <person name="Sanchez-Ramirez S."/>
            <person name="Szollosi G.J."/>
            <person name="Szarkandi J.G."/>
            <person name="Papp V."/>
            <person name="Albert L."/>
            <person name="Andreopoulos W."/>
            <person name="Angelini C."/>
            <person name="Antonin V."/>
            <person name="Barry K.W."/>
            <person name="Bougher N.L."/>
            <person name="Buchanan P."/>
            <person name="Buyck B."/>
            <person name="Bense V."/>
            <person name="Catcheside P."/>
            <person name="Chovatia M."/>
            <person name="Cooper J."/>
            <person name="Damon W."/>
            <person name="Desjardin D."/>
            <person name="Finy P."/>
            <person name="Geml J."/>
            <person name="Haridas S."/>
            <person name="Hughes K."/>
            <person name="Justo A."/>
            <person name="Karasinski D."/>
            <person name="Kautmanova I."/>
            <person name="Kiss B."/>
            <person name="Kocsube S."/>
            <person name="Kotiranta H."/>
            <person name="LaButti K.M."/>
            <person name="Lechner B.E."/>
            <person name="Liimatainen K."/>
            <person name="Lipzen A."/>
            <person name="Lukacs Z."/>
            <person name="Mihaltcheva S."/>
            <person name="Morgado L.N."/>
            <person name="Niskanen T."/>
            <person name="Noordeloos M.E."/>
            <person name="Ohm R.A."/>
            <person name="Ortiz-Santana B."/>
            <person name="Ovrebo C."/>
            <person name="Racz N."/>
            <person name="Riley R."/>
            <person name="Savchenko A."/>
            <person name="Shiryaev A."/>
            <person name="Soop K."/>
            <person name="Spirin V."/>
            <person name="Szebenyi C."/>
            <person name="Tomsovsky M."/>
            <person name="Tulloss R.E."/>
            <person name="Uehling J."/>
            <person name="Grigoriev I.V."/>
            <person name="Vagvolgyi C."/>
            <person name="Papp T."/>
            <person name="Martin F.M."/>
            <person name="Miettinen O."/>
            <person name="Hibbett D.S."/>
            <person name="Nagy L.G."/>
        </authorList>
    </citation>
    <scope>NUCLEOTIDE SEQUENCE [LARGE SCALE GENOMIC DNA]</scope>
    <source>
        <strain evidence="2 3">FP101781</strain>
    </source>
</reference>
<keyword evidence="3" id="KW-1185">Reference proteome</keyword>